<dbReference type="GO" id="GO:0000160">
    <property type="term" value="P:phosphorelay signal transduction system"/>
    <property type="evidence" value="ECO:0007669"/>
    <property type="project" value="InterPro"/>
</dbReference>
<sequence>MPTVLFADPDRDHRKLYVWLLTSYGCRVETAGDGLQCLGKLRRVVPDLLILDLELPWGGGNGVLRVMGDDPRLLPARVVLTSARASASELDAFASPPVVRVLAKPFELSALFERAELGPLFERADFGAVARGSERSTVNGRGRR</sequence>
<dbReference type="CDD" id="cd00156">
    <property type="entry name" value="REC"/>
    <property type="match status" value="1"/>
</dbReference>
<dbReference type="AlphaFoldDB" id="A0A5C1APE6"/>
<proteinExistence type="predicted"/>
<evidence type="ECO:0000256" key="2">
    <source>
        <dbReference type="PROSITE-ProRule" id="PRU00169"/>
    </source>
</evidence>
<dbReference type="SUPFAM" id="SSF52172">
    <property type="entry name" value="CheY-like"/>
    <property type="match status" value="1"/>
</dbReference>
<evidence type="ECO:0000313" key="5">
    <source>
        <dbReference type="Proteomes" id="UP000324974"/>
    </source>
</evidence>
<gene>
    <name evidence="4" type="ORF">PX52LOC_06968</name>
</gene>
<dbReference type="OrthoDB" id="292005at2"/>
<keyword evidence="1 2" id="KW-0597">Phosphoprotein</keyword>
<evidence type="ECO:0000256" key="1">
    <source>
        <dbReference type="ARBA" id="ARBA00022553"/>
    </source>
</evidence>
<dbReference type="PANTHER" id="PTHR44591:SF3">
    <property type="entry name" value="RESPONSE REGULATORY DOMAIN-CONTAINING PROTEIN"/>
    <property type="match status" value="1"/>
</dbReference>
<reference evidence="5" key="1">
    <citation type="submission" date="2019-08" db="EMBL/GenBank/DDBJ databases">
        <title>Limnoglobus roseus gen. nov., sp. nov., a novel freshwater planctomycete with a giant genome from the family Gemmataceae.</title>
        <authorList>
            <person name="Kulichevskaya I.S."/>
            <person name="Naumoff D.G."/>
            <person name="Miroshnikov K."/>
            <person name="Ivanova A."/>
            <person name="Philippov D.A."/>
            <person name="Hakobyan A."/>
            <person name="Rijpstra I.C."/>
            <person name="Sinninghe Damste J.S."/>
            <person name="Liesack W."/>
            <person name="Dedysh S.N."/>
        </authorList>
    </citation>
    <scope>NUCLEOTIDE SEQUENCE [LARGE SCALE GENOMIC DNA]</scope>
    <source>
        <strain evidence="5">PX52</strain>
    </source>
</reference>
<dbReference type="SMART" id="SM00448">
    <property type="entry name" value="REC"/>
    <property type="match status" value="1"/>
</dbReference>
<dbReference type="KEGG" id="lrs:PX52LOC_06968"/>
<dbReference type="InterPro" id="IPR050595">
    <property type="entry name" value="Bact_response_regulator"/>
</dbReference>
<evidence type="ECO:0000313" key="4">
    <source>
        <dbReference type="EMBL" id="QEL19886.1"/>
    </source>
</evidence>
<dbReference type="Proteomes" id="UP000324974">
    <property type="component" value="Chromosome"/>
</dbReference>
<dbReference type="Gene3D" id="3.40.50.2300">
    <property type="match status" value="1"/>
</dbReference>
<accession>A0A5C1APE6</accession>
<dbReference type="InterPro" id="IPR001789">
    <property type="entry name" value="Sig_transdc_resp-reg_receiver"/>
</dbReference>
<keyword evidence="5" id="KW-1185">Reference proteome</keyword>
<feature type="domain" description="Response regulatory" evidence="3">
    <location>
        <begin position="3"/>
        <end position="119"/>
    </location>
</feature>
<organism evidence="4 5">
    <name type="scientific">Limnoglobus roseus</name>
    <dbReference type="NCBI Taxonomy" id="2598579"/>
    <lineage>
        <taxon>Bacteria</taxon>
        <taxon>Pseudomonadati</taxon>
        <taxon>Planctomycetota</taxon>
        <taxon>Planctomycetia</taxon>
        <taxon>Gemmatales</taxon>
        <taxon>Gemmataceae</taxon>
        <taxon>Limnoglobus</taxon>
    </lineage>
</organism>
<dbReference type="RefSeq" id="WP_149114228.1">
    <property type="nucleotide sequence ID" value="NZ_CP042425.1"/>
</dbReference>
<evidence type="ECO:0000259" key="3">
    <source>
        <dbReference type="PROSITE" id="PS50110"/>
    </source>
</evidence>
<dbReference type="PROSITE" id="PS50110">
    <property type="entry name" value="RESPONSE_REGULATORY"/>
    <property type="match status" value="1"/>
</dbReference>
<dbReference type="InterPro" id="IPR011006">
    <property type="entry name" value="CheY-like_superfamily"/>
</dbReference>
<protein>
    <submittedName>
        <fullName evidence="4">PAS domain S-box protein</fullName>
    </submittedName>
</protein>
<dbReference type="EMBL" id="CP042425">
    <property type="protein sequence ID" value="QEL19886.1"/>
    <property type="molecule type" value="Genomic_DNA"/>
</dbReference>
<dbReference type="Pfam" id="PF00072">
    <property type="entry name" value="Response_reg"/>
    <property type="match status" value="1"/>
</dbReference>
<dbReference type="PANTHER" id="PTHR44591">
    <property type="entry name" value="STRESS RESPONSE REGULATOR PROTEIN 1"/>
    <property type="match status" value="1"/>
</dbReference>
<feature type="modified residue" description="4-aspartylphosphate" evidence="2">
    <location>
        <position position="52"/>
    </location>
</feature>
<name>A0A5C1APE6_9BACT</name>